<evidence type="ECO:0000256" key="2">
    <source>
        <dbReference type="ARBA" id="ARBA00022692"/>
    </source>
</evidence>
<evidence type="ECO:0000313" key="10">
    <source>
        <dbReference type="Proteomes" id="UP001302745"/>
    </source>
</evidence>
<feature type="transmembrane region" description="Helical" evidence="7">
    <location>
        <begin position="208"/>
        <end position="228"/>
    </location>
</feature>
<evidence type="ECO:0000256" key="6">
    <source>
        <dbReference type="SAM" id="MobiDB-lite"/>
    </source>
</evidence>
<dbReference type="PANTHER" id="PTHR33048">
    <property type="entry name" value="PTH11-LIKE INTEGRAL MEMBRANE PROTEIN (AFU_ORTHOLOGUE AFUA_5G11245)"/>
    <property type="match status" value="1"/>
</dbReference>
<feature type="domain" description="Rhodopsin" evidence="8">
    <location>
        <begin position="36"/>
        <end position="271"/>
    </location>
</feature>
<dbReference type="InterPro" id="IPR049326">
    <property type="entry name" value="Rhodopsin_dom_fungi"/>
</dbReference>
<protein>
    <recommendedName>
        <fullName evidence="8">Rhodopsin domain-containing protein</fullName>
    </recommendedName>
</protein>
<dbReference type="EMBL" id="MU856991">
    <property type="protein sequence ID" value="KAK4152013.1"/>
    <property type="molecule type" value="Genomic_DNA"/>
</dbReference>
<feature type="compositionally biased region" description="Low complexity" evidence="6">
    <location>
        <begin position="333"/>
        <end position="342"/>
    </location>
</feature>
<proteinExistence type="inferred from homology"/>
<dbReference type="InterPro" id="IPR052337">
    <property type="entry name" value="SAT4-like"/>
</dbReference>
<feature type="compositionally biased region" description="Gly residues" evidence="6">
    <location>
        <begin position="309"/>
        <end position="328"/>
    </location>
</feature>
<feature type="transmembrane region" description="Helical" evidence="7">
    <location>
        <begin position="248"/>
        <end position="267"/>
    </location>
</feature>
<dbReference type="Pfam" id="PF20684">
    <property type="entry name" value="Fung_rhodopsin"/>
    <property type="match status" value="1"/>
</dbReference>
<evidence type="ECO:0000259" key="8">
    <source>
        <dbReference type="Pfam" id="PF20684"/>
    </source>
</evidence>
<evidence type="ECO:0000256" key="7">
    <source>
        <dbReference type="SAM" id="Phobius"/>
    </source>
</evidence>
<sequence length="465" mass="49033">MAGPSPYPALDGESRVGEIIAILSVASILSTLTVALRCYSRAVILRSFGLDDIMILPAQALTLASAVAIGLESKYGLGRHVWMMPDDHYIPYMKSFYSSIVVYNVAVCMTKISILLQYRRIFSNTVLRKIIFFGLGFLTLWGITLCFLLPLVCMPVAAFWDPNVKGFCLDNGTIWYVMAGVNVVTDFAIFSMPIPVISSLHLPIKQKAMLLIVFTLGIFPCAVSIYRIRTLSAAAQSIDPTWDNVDAATFSFLELSVGVIAICLPTIRPVLVYTMPRLFGSLLRSGGGQSGGTGPTGGRGSRTPFGSKYKGGGGGGSTSGGGGGGGGSSAARGSMLLKSVSVSGGGGSSTLRGSESTEGLRPDGFEPLTTTPPPRSRMENDLECGELDGSALALSANPAAARRYSVSVVAGWDPHNSNNELGGARGVDRAGIKTTTVVTQKVTFAEVEEEEGGINSRRSAEKDGL</sequence>
<dbReference type="PANTHER" id="PTHR33048:SF47">
    <property type="entry name" value="INTEGRAL MEMBRANE PROTEIN-RELATED"/>
    <property type="match status" value="1"/>
</dbReference>
<keyword evidence="10" id="KW-1185">Reference proteome</keyword>
<feature type="compositionally biased region" description="Gly residues" evidence="6">
    <location>
        <begin position="285"/>
        <end position="300"/>
    </location>
</feature>
<evidence type="ECO:0000256" key="4">
    <source>
        <dbReference type="ARBA" id="ARBA00023136"/>
    </source>
</evidence>
<evidence type="ECO:0000256" key="3">
    <source>
        <dbReference type="ARBA" id="ARBA00022989"/>
    </source>
</evidence>
<accession>A0AAN6VI87</accession>
<feature type="transmembrane region" description="Helical" evidence="7">
    <location>
        <begin position="97"/>
        <end position="118"/>
    </location>
</feature>
<name>A0AAN6VI87_9PEZI</name>
<organism evidence="9 10">
    <name type="scientific">Chaetomidium leptoderma</name>
    <dbReference type="NCBI Taxonomy" id="669021"/>
    <lineage>
        <taxon>Eukaryota</taxon>
        <taxon>Fungi</taxon>
        <taxon>Dikarya</taxon>
        <taxon>Ascomycota</taxon>
        <taxon>Pezizomycotina</taxon>
        <taxon>Sordariomycetes</taxon>
        <taxon>Sordariomycetidae</taxon>
        <taxon>Sordariales</taxon>
        <taxon>Chaetomiaceae</taxon>
        <taxon>Chaetomidium</taxon>
    </lineage>
</organism>
<reference evidence="9" key="1">
    <citation type="journal article" date="2023" name="Mol. Phylogenet. Evol.">
        <title>Genome-scale phylogeny and comparative genomics of the fungal order Sordariales.</title>
        <authorList>
            <person name="Hensen N."/>
            <person name="Bonometti L."/>
            <person name="Westerberg I."/>
            <person name="Brannstrom I.O."/>
            <person name="Guillou S."/>
            <person name="Cros-Aarteil S."/>
            <person name="Calhoun S."/>
            <person name="Haridas S."/>
            <person name="Kuo A."/>
            <person name="Mondo S."/>
            <person name="Pangilinan J."/>
            <person name="Riley R."/>
            <person name="LaButti K."/>
            <person name="Andreopoulos B."/>
            <person name="Lipzen A."/>
            <person name="Chen C."/>
            <person name="Yan M."/>
            <person name="Daum C."/>
            <person name="Ng V."/>
            <person name="Clum A."/>
            <person name="Steindorff A."/>
            <person name="Ohm R.A."/>
            <person name="Martin F."/>
            <person name="Silar P."/>
            <person name="Natvig D.O."/>
            <person name="Lalanne C."/>
            <person name="Gautier V."/>
            <person name="Ament-Velasquez S.L."/>
            <person name="Kruys A."/>
            <person name="Hutchinson M.I."/>
            <person name="Powell A.J."/>
            <person name="Barry K."/>
            <person name="Miller A.N."/>
            <person name="Grigoriev I.V."/>
            <person name="Debuchy R."/>
            <person name="Gladieux P."/>
            <person name="Hiltunen Thoren M."/>
            <person name="Johannesson H."/>
        </authorList>
    </citation>
    <scope>NUCLEOTIDE SEQUENCE</scope>
    <source>
        <strain evidence="9">CBS 538.74</strain>
    </source>
</reference>
<reference evidence="9" key="2">
    <citation type="submission" date="2023-05" db="EMBL/GenBank/DDBJ databases">
        <authorList>
            <consortium name="Lawrence Berkeley National Laboratory"/>
            <person name="Steindorff A."/>
            <person name="Hensen N."/>
            <person name="Bonometti L."/>
            <person name="Westerberg I."/>
            <person name="Brannstrom I.O."/>
            <person name="Guillou S."/>
            <person name="Cros-Aarteil S."/>
            <person name="Calhoun S."/>
            <person name="Haridas S."/>
            <person name="Kuo A."/>
            <person name="Mondo S."/>
            <person name="Pangilinan J."/>
            <person name="Riley R."/>
            <person name="Labutti K."/>
            <person name="Andreopoulos B."/>
            <person name="Lipzen A."/>
            <person name="Chen C."/>
            <person name="Yanf M."/>
            <person name="Daum C."/>
            <person name="Ng V."/>
            <person name="Clum A."/>
            <person name="Ohm R."/>
            <person name="Martin F."/>
            <person name="Silar P."/>
            <person name="Natvig D."/>
            <person name="Lalanne C."/>
            <person name="Gautier V."/>
            <person name="Ament-Velasquez S.L."/>
            <person name="Kruys A."/>
            <person name="Hutchinson M.I."/>
            <person name="Powell A.J."/>
            <person name="Barry K."/>
            <person name="Miller A.N."/>
            <person name="Grigoriev I.V."/>
            <person name="Debuchy R."/>
            <person name="Gladieux P."/>
            <person name="Thoren M.H."/>
            <person name="Johannesson H."/>
        </authorList>
    </citation>
    <scope>NUCLEOTIDE SEQUENCE</scope>
    <source>
        <strain evidence="9">CBS 538.74</strain>
    </source>
</reference>
<dbReference type="AlphaFoldDB" id="A0AAN6VI87"/>
<evidence type="ECO:0000313" key="9">
    <source>
        <dbReference type="EMBL" id="KAK4152013.1"/>
    </source>
</evidence>
<dbReference type="GO" id="GO:0016020">
    <property type="term" value="C:membrane"/>
    <property type="evidence" value="ECO:0007669"/>
    <property type="project" value="UniProtKB-SubCell"/>
</dbReference>
<comment type="caution">
    <text evidence="9">The sequence shown here is derived from an EMBL/GenBank/DDBJ whole genome shotgun (WGS) entry which is preliminary data.</text>
</comment>
<feature type="transmembrane region" description="Helical" evidence="7">
    <location>
        <begin position="20"/>
        <end position="39"/>
    </location>
</feature>
<comment type="subcellular location">
    <subcellularLocation>
        <location evidence="1">Membrane</location>
        <topology evidence="1">Multi-pass membrane protein</topology>
    </subcellularLocation>
</comment>
<dbReference type="Proteomes" id="UP001302745">
    <property type="component" value="Unassembled WGS sequence"/>
</dbReference>
<keyword evidence="2 7" id="KW-0812">Transmembrane</keyword>
<keyword evidence="4 7" id="KW-0472">Membrane</keyword>
<gene>
    <name evidence="9" type="ORF">C8A00DRAFT_16638</name>
</gene>
<keyword evidence="3 7" id="KW-1133">Transmembrane helix</keyword>
<feature type="transmembrane region" description="Helical" evidence="7">
    <location>
        <begin position="130"/>
        <end position="160"/>
    </location>
</feature>
<evidence type="ECO:0000256" key="1">
    <source>
        <dbReference type="ARBA" id="ARBA00004141"/>
    </source>
</evidence>
<feature type="transmembrane region" description="Helical" evidence="7">
    <location>
        <begin position="172"/>
        <end position="196"/>
    </location>
</feature>
<comment type="similarity">
    <text evidence="5">Belongs to the SAT4 family.</text>
</comment>
<feature type="region of interest" description="Disordered" evidence="6">
    <location>
        <begin position="285"/>
        <end position="379"/>
    </location>
</feature>
<evidence type="ECO:0000256" key="5">
    <source>
        <dbReference type="ARBA" id="ARBA00038359"/>
    </source>
</evidence>